<evidence type="ECO:0000313" key="1">
    <source>
        <dbReference type="EMBL" id="BDB98857.1"/>
    </source>
</evidence>
<dbReference type="RefSeq" id="WP_229569223.1">
    <property type="nucleotide sequence ID" value="NZ_AP025226.1"/>
</dbReference>
<dbReference type="InterPro" id="IPR002591">
    <property type="entry name" value="Phosphodiest/P_Trfase"/>
</dbReference>
<protein>
    <submittedName>
        <fullName evidence="1">Nucleotide pyrophosphatase</fullName>
    </submittedName>
</protein>
<evidence type="ECO:0000313" key="2">
    <source>
        <dbReference type="Proteomes" id="UP001319921"/>
    </source>
</evidence>
<proteinExistence type="predicted"/>
<dbReference type="Proteomes" id="UP001319921">
    <property type="component" value="Chromosome"/>
</dbReference>
<gene>
    <name evidence="1" type="ORF">SACC_18740</name>
</gene>
<dbReference type="Gene3D" id="3.40.720.10">
    <property type="entry name" value="Alkaline Phosphatase, subunit A"/>
    <property type="match status" value="1"/>
</dbReference>
<organism evidence="1 2">
    <name type="scientific">Saccharolobus caldissimus</name>
    <dbReference type="NCBI Taxonomy" id="1702097"/>
    <lineage>
        <taxon>Archaea</taxon>
        <taxon>Thermoproteota</taxon>
        <taxon>Thermoprotei</taxon>
        <taxon>Sulfolobales</taxon>
        <taxon>Sulfolobaceae</taxon>
        <taxon>Saccharolobus</taxon>
    </lineage>
</organism>
<dbReference type="Pfam" id="PF01663">
    <property type="entry name" value="Phosphodiest"/>
    <property type="match status" value="1"/>
</dbReference>
<keyword evidence="2" id="KW-1185">Reference proteome</keyword>
<accession>A0AAQ4CSS6</accession>
<dbReference type="InterPro" id="IPR017850">
    <property type="entry name" value="Alkaline_phosphatase_core_sf"/>
</dbReference>
<dbReference type="AlphaFoldDB" id="A0AAQ4CSS6"/>
<dbReference type="PANTHER" id="PTHR10151:SF120">
    <property type="entry name" value="BIS(5'-ADENOSYL)-TRIPHOSPHATASE"/>
    <property type="match status" value="1"/>
</dbReference>
<sequence>MDAILPDYYGENIYTLACTIAHYLGVKRQCLKELNVSLGNKIVLALFDGLGWNIFERAGIKMDAKKITSVFPSTTSTVLTTLFTALTPGEHGVLGYTTFVKRLGGIINTLRYTYPSIDERDSIKDAIPFSTSFPYVKSYLKEVPGDKKTVEIIPKGIENTEFTSATHGGAKESKTFVNFWDAFFQLSQTLQQDLYDFIYFYVPDVDTLAHKYGPYAEPTIQSARDLLTSIKIISEKYRKYTFLITADHGHVPVSQNILWNNDVDLLNLLDVPPYGDSRAIFLRSRYDVKTYLLRKYDNLIVFSKGDAEKLLGKINGYDIVPDYIVVPTDYKSYIFSFKQNDEYDKLKGHHGGLLPEEFEIPLVILNG</sequence>
<dbReference type="SUPFAM" id="SSF53649">
    <property type="entry name" value="Alkaline phosphatase-like"/>
    <property type="match status" value="1"/>
</dbReference>
<name>A0AAQ4CSS6_9CREN</name>
<dbReference type="EMBL" id="AP025226">
    <property type="protein sequence ID" value="BDB98857.1"/>
    <property type="molecule type" value="Genomic_DNA"/>
</dbReference>
<dbReference type="PANTHER" id="PTHR10151">
    <property type="entry name" value="ECTONUCLEOTIDE PYROPHOSPHATASE/PHOSPHODIESTERASE"/>
    <property type="match status" value="1"/>
</dbReference>
<dbReference type="GO" id="GO:0016787">
    <property type="term" value="F:hydrolase activity"/>
    <property type="evidence" value="ECO:0007669"/>
    <property type="project" value="UniProtKB-ARBA"/>
</dbReference>
<reference evidence="1 2" key="1">
    <citation type="journal article" date="2022" name="Microbiol. Resour. Announc.">
        <title>Complete Genome Sequence of the Hyperthermophilic and Acidophilic Archaeon Saccharolobus caldissimus Strain HS-3T.</title>
        <authorList>
            <person name="Sakai H.D."/>
            <person name="Kurosawa N."/>
        </authorList>
    </citation>
    <scope>NUCLEOTIDE SEQUENCE [LARGE SCALE GENOMIC DNA]</scope>
    <source>
        <strain evidence="1 2">JCM32116</strain>
    </source>
</reference>
<dbReference type="GeneID" id="68866604"/>
<dbReference type="KEGG" id="scas:SACC_18740"/>